<reference evidence="2 3" key="1">
    <citation type="submission" date="2016-07" db="EMBL/GenBank/DDBJ databases">
        <title>Pervasive Adenine N6-methylation of Active Genes in Fungi.</title>
        <authorList>
            <consortium name="DOE Joint Genome Institute"/>
            <person name="Mondo S.J."/>
            <person name="Dannebaum R.O."/>
            <person name="Kuo R.C."/>
            <person name="Labutti K."/>
            <person name="Haridas S."/>
            <person name="Kuo A."/>
            <person name="Salamov A."/>
            <person name="Ahrendt S.R."/>
            <person name="Lipzen A."/>
            <person name="Sullivan W."/>
            <person name="Andreopoulos W.B."/>
            <person name="Clum A."/>
            <person name="Lindquist E."/>
            <person name="Daum C."/>
            <person name="Ramamoorthy G.K."/>
            <person name="Gryganskyi A."/>
            <person name="Culley D."/>
            <person name="Magnuson J.K."/>
            <person name="James T.Y."/>
            <person name="O'Malley M.A."/>
            <person name="Stajich J.E."/>
            <person name="Spatafora J.W."/>
            <person name="Visel A."/>
            <person name="Grigoriev I.V."/>
        </authorList>
    </citation>
    <scope>NUCLEOTIDE SEQUENCE [LARGE SCALE GENOMIC DNA]</scope>
    <source>
        <strain evidence="2 3">68-887.2</strain>
    </source>
</reference>
<sequence>MSSTVVTEDQSDPNSETEPPPDSNTAKHEPEQSSESNKASKATIGQTQTSSLAYLPLVLQTMIADEMDFETQGLYYQLAKFCAVSTYRSRFRIVSVPDQWDWNEARTEFREVLKNSVKCFVLRGTVPADQIPDLDVVTLAGARFFETGVNVSDNSKVFARLR</sequence>
<dbReference type="AlphaFoldDB" id="A0A1Y2BJP4"/>
<feature type="compositionally biased region" description="Polar residues" evidence="1">
    <location>
        <begin position="33"/>
        <end position="45"/>
    </location>
</feature>
<feature type="region of interest" description="Disordered" evidence="1">
    <location>
        <begin position="1"/>
        <end position="45"/>
    </location>
</feature>
<dbReference type="Proteomes" id="UP000193986">
    <property type="component" value="Unassembled WGS sequence"/>
</dbReference>
<evidence type="ECO:0000313" key="2">
    <source>
        <dbReference type="EMBL" id="ORY34988.1"/>
    </source>
</evidence>
<proteinExistence type="predicted"/>
<name>A0A1Y2BJP4_9TREE</name>
<dbReference type="InParanoid" id="A0A1Y2BJP4"/>
<dbReference type="EMBL" id="MCFC01000002">
    <property type="protein sequence ID" value="ORY34988.1"/>
    <property type="molecule type" value="Genomic_DNA"/>
</dbReference>
<evidence type="ECO:0000313" key="3">
    <source>
        <dbReference type="Proteomes" id="UP000193986"/>
    </source>
</evidence>
<keyword evidence="3" id="KW-1185">Reference proteome</keyword>
<gene>
    <name evidence="2" type="ORF">BCR39DRAFT_556489</name>
</gene>
<evidence type="ECO:0000256" key="1">
    <source>
        <dbReference type="SAM" id="MobiDB-lite"/>
    </source>
</evidence>
<comment type="caution">
    <text evidence="2">The sequence shown here is derived from an EMBL/GenBank/DDBJ whole genome shotgun (WGS) entry which is preliminary data.</text>
</comment>
<accession>A0A1Y2BJP4</accession>
<feature type="compositionally biased region" description="Polar residues" evidence="1">
    <location>
        <begin position="1"/>
        <end position="17"/>
    </location>
</feature>
<protein>
    <submittedName>
        <fullName evidence="2">Uncharacterized protein</fullName>
    </submittedName>
</protein>
<organism evidence="2 3">
    <name type="scientific">Naematelia encephala</name>
    <dbReference type="NCBI Taxonomy" id="71784"/>
    <lineage>
        <taxon>Eukaryota</taxon>
        <taxon>Fungi</taxon>
        <taxon>Dikarya</taxon>
        <taxon>Basidiomycota</taxon>
        <taxon>Agaricomycotina</taxon>
        <taxon>Tremellomycetes</taxon>
        <taxon>Tremellales</taxon>
        <taxon>Naemateliaceae</taxon>
        <taxon>Naematelia</taxon>
    </lineage>
</organism>